<accession>A0ABQ2N527</accession>
<feature type="transmembrane region" description="Helical" evidence="1">
    <location>
        <begin position="346"/>
        <end position="365"/>
    </location>
</feature>
<dbReference type="RefSeq" id="WP_229661340.1">
    <property type="nucleotide sequence ID" value="NZ_BMMQ01000011.1"/>
</dbReference>
<sequence length="381" mass="41230">MTFRAPMPTATRRRVNEPFPAKPWSRWLLRAGLAAPFVVIAVLLIQDSALLSRSVNGTVEARVDTIDWGRADLNWVADLYPPFGTLLVQLIPGGAAGLSIVGALAAGWFLQYLIQTLRERRWQRRNIVLTVLAVGGNPVFAYLVVGDLLGFLGLASFSYGTIEMYRFIMRRNTDAGFRAGVWFLICSLVDPSGLLLIVVAMLTAPALTVARANERGARLANIAVIFYPTIAAAATIMLMQAIYLNDPFALYSRAITYSPENWSVFATLFTTPGGWTTLLAALFGAAVAALGRRYVLAFIAPLVLVAILLGRALGLVPLQGVGYVLLTTTMIIVTLLPSLSGRLRRTGVSVVLCAFIVLGWVTGLVRAPIVEWFVSFTGGIA</sequence>
<feature type="transmembrane region" description="Helical" evidence="1">
    <location>
        <begin position="264"/>
        <end position="287"/>
    </location>
</feature>
<feature type="transmembrane region" description="Helical" evidence="1">
    <location>
        <begin position="27"/>
        <end position="45"/>
    </location>
</feature>
<keyword evidence="1" id="KW-1133">Transmembrane helix</keyword>
<dbReference type="EMBL" id="BMMQ01000011">
    <property type="protein sequence ID" value="GGO66974.1"/>
    <property type="molecule type" value="Genomic_DNA"/>
</dbReference>
<feature type="transmembrane region" description="Helical" evidence="1">
    <location>
        <begin position="320"/>
        <end position="339"/>
    </location>
</feature>
<feature type="transmembrane region" description="Helical" evidence="1">
    <location>
        <begin position="219"/>
        <end position="244"/>
    </location>
</feature>
<feature type="transmembrane region" description="Helical" evidence="1">
    <location>
        <begin position="90"/>
        <end position="114"/>
    </location>
</feature>
<feature type="transmembrane region" description="Helical" evidence="1">
    <location>
        <begin position="126"/>
        <end position="159"/>
    </location>
</feature>
<dbReference type="Proteomes" id="UP000638043">
    <property type="component" value="Unassembled WGS sequence"/>
</dbReference>
<proteinExistence type="predicted"/>
<feature type="transmembrane region" description="Helical" evidence="1">
    <location>
        <begin position="179"/>
        <end position="207"/>
    </location>
</feature>
<evidence type="ECO:0000313" key="3">
    <source>
        <dbReference type="Proteomes" id="UP000638043"/>
    </source>
</evidence>
<organism evidence="2 3">
    <name type="scientific">Microbacterium nanhaiense</name>
    <dbReference type="NCBI Taxonomy" id="1301026"/>
    <lineage>
        <taxon>Bacteria</taxon>
        <taxon>Bacillati</taxon>
        <taxon>Actinomycetota</taxon>
        <taxon>Actinomycetes</taxon>
        <taxon>Micrococcales</taxon>
        <taxon>Microbacteriaceae</taxon>
        <taxon>Microbacterium</taxon>
    </lineage>
</organism>
<name>A0ABQ2N527_9MICO</name>
<keyword evidence="1" id="KW-0812">Transmembrane</keyword>
<protein>
    <submittedName>
        <fullName evidence="2">Uncharacterized protein</fullName>
    </submittedName>
</protein>
<comment type="caution">
    <text evidence="2">The sequence shown here is derived from an EMBL/GenBank/DDBJ whole genome shotgun (WGS) entry which is preliminary data.</text>
</comment>
<feature type="transmembrane region" description="Helical" evidence="1">
    <location>
        <begin position="294"/>
        <end position="314"/>
    </location>
</feature>
<evidence type="ECO:0000256" key="1">
    <source>
        <dbReference type="SAM" id="Phobius"/>
    </source>
</evidence>
<keyword evidence="1" id="KW-0472">Membrane</keyword>
<keyword evidence="3" id="KW-1185">Reference proteome</keyword>
<reference evidence="3" key="1">
    <citation type="journal article" date="2019" name="Int. J. Syst. Evol. Microbiol.">
        <title>The Global Catalogue of Microorganisms (GCM) 10K type strain sequencing project: providing services to taxonomists for standard genome sequencing and annotation.</title>
        <authorList>
            <consortium name="The Broad Institute Genomics Platform"/>
            <consortium name="The Broad Institute Genome Sequencing Center for Infectious Disease"/>
            <person name="Wu L."/>
            <person name="Ma J."/>
        </authorList>
    </citation>
    <scope>NUCLEOTIDE SEQUENCE [LARGE SCALE GENOMIC DNA]</scope>
    <source>
        <strain evidence="3">CGMCC 4.7181</strain>
    </source>
</reference>
<gene>
    <name evidence="2" type="ORF">GCM10010910_27680</name>
</gene>
<evidence type="ECO:0000313" key="2">
    <source>
        <dbReference type="EMBL" id="GGO66974.1"/>
    </source>
</evidence>